<sequence>MSEKILNLHVGNSLQLQRISPEYTDRYTVTLIGYLEGRGLIVTTPLVHEKVQFIKDGMRFAVRILNGSKVMGFISTVTHSATKPYPHLHLSYPQDIESLAVRNAERINTNLPALVRNTKDADNEDAWQPALVKDLSMTGAKLESLEPLGRKGERLVVKFEVDVCGEKEQIMVLTDICNRSVISHPDDPDDSRYCSGISFQQVNRFQEVMINNCVLKLKNRSE</sequence>
<dbReference type="AlphaFoldDB" id="A0A558CNV8"/>
<gene>
    <name evidence="5" type="ORF">FHK82_16460</name>
</gene>
<name>A0A558CNV8_9GAMM</name>
<keyword evidence="3" id="KW-0975">Bacterial flagellum</keyword>
<comment type="caution">
    <text evidence="5">The sequence shown here is derived from an EMBL/GenBank/DDBJ whole genome shotgun (WGS) entry which is preliminary data.</text>
</comment>
<dbReference type="Gene3D" id="2.30.110.10">
    <property type="entry name" value="Electron Transport, Fmn-binding Protein, Chain A"/>
    <property type="match status" value="1"/>
</dbReference>
<evidence type="ECO:0000256" key="1">
    <source>
        <dbReference type="ARBA" id="ARBA00022636"/>
    </source>
</evidence>
<evidence type="ECO:0000256" key="2">
    <source>
        <dbReference type="ARBA" id="ARBA00022741"/>
    </source>
</evidence>
<reference evidence="5 6" key="1">
    <citation type="submission" date="2019-07" db="EMBL/GenBank/DDBJ databases">
        <title>The pathways for chlorine oxyanion respiration interact through the shared metabolite chlorate.</title>
        <authorList>
            <person name="Barnum T.P."/>
            <person name="Cheng Y."/>
            <person name="Hill K.A."/>
            <person name="Lucas L.N."/>
            <person name="Carlson H.K."/>
            <person name="Coates J.D."/>
        </authorList>
    </citation>
    <scope>NUCLEOTIDE SEQUENCE [LARGE SCALE GENOMIC DNA]</scope>
    <source>
        <strain evidence="5">BK-3</strain>
    </source>
</reference>
<dbReference type="Pfam" id="PF12945">
    <property type="entry name" value="PilZNR"/>
    <property type="match status" value="1"/>
</dbReference>
<evidence type="ECO:0000313" key="5">
    <source>
        <dbReference type="EMBL" id="TVT50425.1"/>
    </source>
</evidence>
<dbReference type="InterPro" id="IPR009926">
    <property type="entry name" value="T3SS_YcgR_PilZN"/>
</dbReference>
<evidence type="ECO:0000259" key="4">
    <source>
        <dbReference type="Pfam" id="PF12945"/>
    </source>
</evidence>
<dbReference type="InterPro" id="IPR012349">
    <property type="entry name" value="Split_barrel_FMN-bd"/>
</dbReference>
<keyword evidence="5" id="KW-0966">Cell projection</keyword>
<evidence type="ECO:0000256" key="3">
    <source>
        <dbReference type="ARBA" id="ARBA00023143"/>
    </source>
</evidence>
<dbReference type="EMBL" id="VMRY01000107">
    <property type="protein sequence ID" value="TVT50425.1"/>
    <property type="molecule type" value="Genomic_DNA"/>
</dbReference>
<keyword evidence="5" id="KW-0969">Cilium</keyword>
<dbReference type="GO" id="GO:0000166">
    <property type="term" value="F:nucleotide binding"/>
    <property type="evidence" value="ECO:0007669"/>
    <property type="project" value="UniProtKB-KW"/>
</dbReference>
<accession>A0A558CNV8</accession>
<dbReference type="SUPFAM" id="SSF141371">
    <property type="entry name" value="PilZ domain-like"/>
    <property type="match status" value="2"/>
</dbReference>
<evidence type="ECO:0000313" key="6">
    <source>
        <dbReference type="Proteomes" id="UP000317355"/>
    </source>
</evidence>
<dbReference type="Proteomes" id="UP000317355">
    <property type="component" value="Unassembled WGS sequence"/>
</dbReference>
<proteinExistence type="predicted"/>
<feature type="domain" description="Type III secretion system flagellar brake protein YcgR PilZN" evidence="4">
    <location>
        <begin position="10"/>
        <end position="93"/>
    </location>
</feature>
<protein>
    <submittedName>
        <fullName evidence="5">Flagellar brake protein</fullName>
    </submittedName>
</protein>
<organism evidence="5 6">
    <name type="scientific">Sedimenticola thiotaurini</name>
    <dbReference type="NCBI Taxonomy" id="1543721"/>
    <lineage>
        <taxon>Bacteria</taxon>
        <taxon>Pseudomonadati</taxon>
        <taxon>Pseudomonadota</taxon>
        <taxon>Gammaproteobacteria</taxon>
        <taxon>Chromatiales</taxon>
        <taxon>Sedimenticolaceae</taxon>
        <taxon>Sedimenticola</taxon>
    </lineage>
</organism>
<keyword evidence="1" id="KW-0973">c-di-GMP</keyword>
<keyword evidence="5" id="KW-0282">Flagellum</keyword>
<keyword evidence="2" id="KW-0547">Nucleotide-binding</keyword>